<dbReference type="Proteomes" id="UP001390669">
    <property type="component" value="Unassembled WGS sequence"/>
</dbReference>
<organism evidence="1 2">
    <name type="scientific">Paraburkholderia guartelaensis</name>
    <dbReference type="NCBI Taxonomy" id="2546446"/>
    <lineage>
        <taxon>Bacteria</taxon>
        <taxon>Pseudomonadati</taxon>
        <taxon>Pseudomonadota</taxon>
        <taxon>Betaproteobacteria</taxon>
        <taxon>Burkholderiales</taxon>
        <taxon>Burkholderiaceae</taxon>
        <taxon>Paraburkholderia</taxon>
    </lineage>
</organism>
<gene>
    <name evidence="1" type="ORF">VSR33_05425</name>
</gene>
<dbReference type="RefSeq" id="WP_368682384.1">
    <property type="nucleotide sequence ID" value="NZ_JAYMRW010000002.1"/>
</dbReference>
<proteinExistence type="predicted"/>
<protein>
    <submittedName>
        <fullName evidence="1">Uncharacterized protein</fullName>
    </submittedName>
</protein>
<evidence type="ECO:0000313" key="1">
    <source>
        <dbReference type="EMBL" id="MEM5446929.1"/>
    </source>
</evidence>
<accession>A0ABU9S6D2</accession>
<reference evidence="1 2" key="1">
    <citation type="submission" date="2024-01" db="EMBL/GenBank/DDBJ databases">
        <title>The diversity of rhizobia nodulating Mimosa spp. in eleven states of Brazil covering several biomes is determined by host plant, location, and edaphic factors.</title>
        <authorList>
            <person name="Rouws L."/>
            <person name="Barauna A."/>
            <person name="Beukes C."/>
            <person name="De Faria S.M."/>
            <person name="Gross E."/>
            <person name="Dos Reis Junior F.B."/>
            <person name="Simon M."/>
            <person name="Maluk M."/>
            <person name="Odee D.W."/>
            <person name="Kenicer G."/>
            <person name="Young J.P.W."/>
            <person name="Reis V.M."/>
            <person name="Zilli J."/>
            <person name="James E.K."/>
        </authorList>
    </citation>
    <scope>NUCLEOTIDE SEQUENCE [LARGE SCALE GENOMIC DNA]</scope>
    <source>
        <strain evidence="1 2">JPY164</strain>
    </source>
</reference>
<evidence type="ECO:0000313" key="2">
    <source>
        <dbReference type="Proteomes" id="UP001390669"/>
    </source>
</evidence>
<sequence>MQLSAQGEVMRVTTAPRAEPDGVVLRKGTVIKLAPDPAQQSTSLLRLGASVAAIRRETFF</sequence>
<dbReference type="EMBL" id="JAYMRW010000002">
    <property type="protein sequence ID" value="MEM5446929.1"/>
    <property type="molecule type" value="Genomic_DNA"/>
</dbReference>
<comment type="caution">
    <text evidence="1">The sequence shown here is derived from an EMBL/GenBank/DDBJ whole genome shotgun (WGS) entry which is preliminary data.</text>
</comment>
<name>A0ABU9S6D2_9BURK</name>
<keyword evidence="2" id="KW-1185">Reference proteome</keyword>